<name>T1FH05_HELRO</name>
<protein>
    <submittedName>
        <fullName evidence="1 2">Uncharacterized protein</fullName>
    </submittedName>
</protein>
<dbReference type="AlphaFoldDB" id="T1FH05"/>
<dbReference type="RefSeq" id="XP_009029495.1">
    <property type="nucleotide sequence ID" value="XM_009031247.1"/>
</dbReference>
<dbReference type="Proteomes" id="UP000015101">
    <property type="component" value="Unassembled WGS sequence"/>
</dbReference>
<reference evidence="1 3" key="2">
    <citation type="journal article" date="2013" name="Nature">
        <title>Insights into bilaterian evolution from three spiralian genomes.</title>
        <authorList>
            <person name="Simakov O."/>
            <person name="Marletaz F."/>
            <person name="Cho S.J."/>
            <person name="Edsinger-Gonzales E."/>
            <person name="Havlak P."/>
            <person name="Hellsten U."/>
            <person name="Kuo D.H."/>
            <person name="Larsson T."/>
            <person name="Lv J."/>
            <person name="Arendt D."/>
            <person name="Savage R."/>
            <person name="Osoegawa K."/>
            <person name="de Jong P."/>
            <person name="Grimwood J."/>
            <person name="Chapman J.A."/>
            <person name="Shapiro H."/>
            <person name="Aerts A."/>
            <person name="Otillar R.P."/>
            <person name="Terry A.Y."/>
            <person name="Boore J.L."/>
            <person name="Grigoriev I.V."/>
            <person name="Lindberg D.R."/>
            <person name="Seaver E.C."/>
            <person name="Weisblat D.A."/>
            <person name="Putnam N.H."/>
            <person name="Rokhsar D.S."/>
        </authorList>
    </citation>
    <scope>NUCLEOTIDE SEQUENCE</scope>
</reference>
<reference evidence="3" key="1">
    <citation type="submission" date="2012-12" db="EMBL/GenBank/DDBJ databases">
        <authorList>
            <person name="Hellsten U."/>
            <person name="Grimwood J."/>
            <person name="Chapman J.A."/>
            <person name="Shapiro H."/>
            <person name="Aerts A."/>
            <person name="Otillar R.P."/>
            <person name="Terry A.Y."/>
            <person name="Boore J.L."/>
            <person name="Simakov O."/>
            <person name="Marletaz F."/>
            <person name="Cho S.-J."/>
            <person name="Edsinger-Gonzales E."/>
            <person name="Havlak P."/>
            <person name="Kuo D.-H."/>
            <person name="Larsson T."/>
            <person name="Lv J."/>
            <person name="Arendt D."/>
            <person name="Savage R."/>
            <person name="Osoegawa K."/>
            <person name="de Jong P."/>
            <person name="Lindberg D.R."/>
            <person name="Seaver E.C."/>
            <person name="Weisblat D.A."/>
            <person name="Putnam N.H."/>
            <person name="Grigoriev I.V."/>
            <person name="Rokhsar D.S."/>
        </authorList>
    </citation>
    <scope>NUCLEOTIDE SEQUENCE</scope>
</reference>
<sequence>MSQMPVYFIRCNPRSVQTLALQQQQQQPTEQQIYQQQHQQQLQQQQIFNNPNIFHVQTSTAVQIAFGPVSPIFHTGALYDPRYMGPSSSNHGDFIMLGSADSATGVPVLPNDPCFMDPAKFFTLKPKGANGCGGYVLASGNRTGFKFSPY</sequence>
<organism evidence="2 3">
    <name type="scientific">Helobdella robusta</name>
    <name type="common">Californian leech</name>
    <dbReference type="NCBI Taxonomy" id="6412"/>
    <lineage>
        <taxon>Eukaryota</taxon>
        <taxon>Metazoa</taxon>
        <taxon>Spiralia</taxon>
        <taxon>Lophotrochozoa</taxon>
        <taxon>Annelida</taxon>
        <taxon>Clitellata</taxon>
        <taxon>Hirudinea</taxon>
        <taxon>Rhynchobdellida</taxon>
        <taxon>Glossiphoniidae</taxon>
        <taxon>Helobdella</taxon>
    </lineage>
</organism>
<dbReference type="GeneID" id="20208104"/>
<evidence type="ECO:0000313" key="3">
    <source>
        <dbReference type="Proteomes" id="UP000015101"/>
    </source>
</evidence>
<evidence type="ECO:0000313" key="1">
    <source>
        <dbReference type="EMBL" id="ESN92397.1"/>
    </source>
</evidence>
<dbReference type="EMBL" id="AMQM01007590">
    <property type="status" value="NOT_ANNOTATED_CDS"/>
    <property type="molecule type" value="Genomic_DNA"/>
</dbReference>
<accession>T1FH05</accession>
<gene>
    <name evidence="2" type="primary">20208104</name>
    <name evidence="1" type="ORF">HELRODRAFT_181445</name>
</gene>
<keyword evidence="3" id="KW-1185">Reference proteome</keyword>
<proteinExistence type="predicted"/>
<dbReference type="EnsemblMetazoa" id="HelroT181445">
    <property type="protein sequence ID" value="HelroP181445"/>
    <property type="gene ID" value="HelroG181445"/>
</dbReference>
<dbReference type="EMBL" id="KB097642">
    <property type="protein sequence ID" value="ESN92397.1"/>
    <property type="molecule type" value="Genomic_DNA"/>
</dbReference>
<dbReference type="InParanoid" id="T1FH05"/>
<dbReference type="CTD" id="20208104"/>
<reference evidence="2" key="3">
    <citation type="submission" date="2015-06" db="UniProtKB">
        <authorList>
            <consortium name="EnsemblMetazoa"/>
        </authorList>
    </citation>
    <scope>IDENTIFICATION</scope>
</reference>
<dbReference type="HOGENOM" id="CLU_1742552_0_0_1"/>
<dbReference type="KEGG" id="hro:HELRODRAFT_181445"/>
<evidence type="ECO:0000313" key="2">
    <source>
        <dbReference type="EnsemblMetazoa" id="HelroP181445"/>
    </source>
</evidence>